<dbReference type="Pfam" id="PF17231">
    <property type="entry name" value="DUF5305"/>
    <property type="match status" value="1"/>
</dbReference>
<name>A0AAP3E7X4_9EURY</name>
<keyword evidence="2" id="KW-1133">Transmembrane helix</keyword>
<keyword evidence="2" id="KW-0812">Transmembrane</keyword>
<keyword evidence="2" id="KW-0472">Membrane</keyword>
<evidence type="ECO:0000313" key="4">
    <source>
        <dbReference type="Proteomes" id="UP001321047"/>
    </source>
</evidence>
<evidence type="ECO:0000256" key="2">
    <source>
        <dbReference type="SAM" id="Phobius"/>
    </source>
</evidence>
<evidence type="ECO:0000313" key="3">
    <source>
        <dbReference type="EMBL" id="MCU4752679.1"/>
    </source>
</evidence>
<dbReference type="InterPro" id="IPR035185">
    <property type="entry name" value="DUF5305"/>
</dbReference>
<dbReference type="AlphaFoldDB" id="A0AAP3E7X4"/>
<feature type="region of interest" description="Disordered" evidence="1">
    <location>
        <begin position="291"/>
        <end position="316"/>
    </location>
</feature>
<dbReference type="RefSeq" id="WP_342809007.1">
    <property type="nucleotide sequence ID" value="NZ_JAOPJZ010000008.1"/>
</dbReference>
<accession>A0AAP3E7X4</accession>
<protein>
    <submittedName>
        <fullName evidence="3">DUF5305 domain-containing protein</fullName>
    </submittedName>
</protein>
<reference evidence="3 4" key="1">
    <citation type="submission" date="2022-09" db="EMBL/GenBank/DDBJ databases">
        <title>Enrichment on poylsaccharides allowed isolation of novel metabolic and taxonomic groups of Haloarchaea.</title>
        <authorList>
            <person name="Sorokin D.Y."/>
            <person name="Elcheninov A.G."/>
            <person name="Khizhniak T.V."/>
            <person name="Kolganova T.V."/>
            <person name="Kublanov I.V."/>
        </authorList>
    </citation>
    <scope>NUCLEOTIDE SEQUENCE [LARGE SCALE GENOMIC DNA]</scope>
    <source>
        <strain evidence="3 4">AArc-curdl1</strain>
    </source>
</reference>
<evidence type="ECO:0000256" key="1">
    <source>
        <dbReference type="SAM" id="MobiDB-lite"/>
    </source>
</evidence>
<dbReference type="Proteomes" id="UP001321047">
    <property type="component" value="Unassembled WGS sequence"/>
</dbReference>
<feature type="compositionally biased region" description="Basic and acidic residues" evidence="1">
    <location>
        <begin position="400"/>
        <end position="418"/>
    </location>
</feature>
<feature type="transmembrane region" description="Helical" evidence="2">
    <location>
        <begin position="12"/>
        <end position="35"/>
    </location>
</feature>
<comment type="caution">
    <text evidence="3">The sequence shown here is derived from an EMBL/GenBank/DDBJ whole genome shotgun (WGS) entry which is preliminary data.</text>
</comment>
<feature type="region of interest" description="Disordered" evidence="1">
    <location>
        <begin position="359"/>
        <end position="418"/>
    </location>
</feature>
<gene>
    <name evidence="3" type="ORF">OB919_11950</name>
</gene>
<proteinExistence type="predicted"/>
<sequence length="418" mass="45988">MDTQRLRVRRHLVSYRWLVIGICLLAVVGGAWVTYGTYVDPGEETHQQLEDSWTTTGVLTHSAVVEAENTVYPVGSRLSNQPLYYTRLSPTLEGEFDAGYRGTTGDDVSVDLEVTLRWESSDDEHTYWRETETLATASESGLDPDESATAAFEFNVSEIENRMDAIESDLGASPGDRQVVLEIEREIEGTVDGTQRSTTESTTIEVDLDGNTYSLTEDGSFGETYEQYETVTQTRTYGLERRAGGPLLALVGLVGAIGLTVVPPSRYELSPAEAEWLAYRETLEEQGSLVTRTRLPADDVTEATPGDDTTEMGRKQQAPLESLEAAIQLAIDLEAPILEDVDRDWYVVLTDDLWYVYEPPSPPHEGEQTNALNGGRDDAPESADSGTVTSFDESIPDATTRTKESDGKTNESPKETGD</sequence>
<keyword evidence="4" id="KW-1185">Reference proteome</keyword>
<organism evidence="3 4">
    <name type="scientific">Natronosalvus hydrolyticus</name>
    <dbReference type="NCBI Taxonomy" id="2979988"/>
    <lineage>
        <taxon>Archaea</taxon>
        <taxon>Methanobacteriati</taxon>
        <taxon>Methanobacteriota</taxon>
        <taxon>Stenosarchaea group</taxon>
        <taxon>Halobacteria</taxon>
        <taxon>Halobacteriales</taxon>
        <taxon>Natrialbaceae</taxon>
        <taxon>Natronosalvus</taxon>
    </lineage>
</organism>
<dbReference type="EMBL" id="JAOPJZ010000008">
    <property type="protein sequence ID" value="MCU4752679.1"/>
    <property type="molecule type" value="Genomic_DNA"/>
</dbReference>